<dbReference type="Proteomes" id="UP000001514">
    <property type="component" value="Unassembled WGS sequence"/>
</dbReference>
<keyword evidence="9" id="KW-0809">Transit peptide</keyword>
<evidence type="ECO:0000256" key="5">
    <source>
        <dbReference type="ARBA" id="ARBA00022448"/>
    </source>
</evidence>
<dbReference type="FunCoup" id="D8S7Q8">
    <property type="interactions" value="462"/>
</dbReference>
<evidence type="ECO:0000256" key="16">
    <source>
        <dbReference type="ARBA" id="ARBA00046528"/>
    </source>
</evidence>
<dbReference type="eggNOG" id="ENOG502S12I">
    <property type="taxonomic scope" value="Eukaryota"/>
</dbReference>
<dbReference type="Gramene" id="EFJ08627">
    <property type="protein sequence ID" value="EFJ08627"/>
    <property type="gene ID" value="SELMODRAFT_49735"/>
</dbReference>
<evidence type="ECO:0000256" key="18">
    <source>
        <dbReference type="SAM" id="Phobius"/>
    </source>
</evidence>
<dbReference type="HOGENOM" id="CLU_2729863_0_0_1"/>
<comment type="subcellular location">
    <subcellularLocation>
        <location evidence="2">Mitochondrion inner membrane</location>
        <topology evidence="2">Single-pass membrane protein</topology>
    </subcellularLocation>
</comment>
<dbReference type="Gramene" id="EFJ19794">
    <property type="protein sequence ID" value="EFJ19794"/>
    <property type="gene ID" value="SELMODRAFT_59756"/>
</dbReference>
<evidence type="ECO:0000256" key="15">
    <source>
        <dbReference type="ARBA" id="ARBA00031387"/>
    </source>
</evidence>
<dbReference type="GO" id="GO:0005743">
    <property type="term" value="C:mitochondrial inner membrane"/>
    <property type="evidence" value="ECO:0007669"/>
    <property type="project" value="UniProtKB-SubCell"/>
</dbReference>
<evidence type="ECO:0000256" key="3">
    <source>
        <dbReference type="ARBA" id="ARBA00008915"/>
    </source>
</evidence>
<keyword evidence="7 18" id="KW-0812">Transmembrane</keyword>
<feature type="transmembrane region" description="Helical" evidence="18">
    <location>
        <begin position="32"/>
        <end position="50"/>
    </location>
</feature>
<evidence type="ECO:0000256" key="9">
    <source>
        <dbReference type="ARBA" id="ARBA00022946"/>
    </source>
</evidence>
<evidence type="ECO:0000313" key="20">
    <source>
        <dbReference type="EMBL" id="EFJ19794.1"/>
    </source>
</evidence>
<keyword evidence="8" id="KW-0999">Mitochondrion inner membrane</keyword>
<evidence type="ECO:0000256" key="8">
    <source>
        <dbReference type="ARBA" id="ARBA00022792"/>
    </source>
</evidence>
<evidence type="ECO:0000256" key="11">
    <source>
        <dbReference type="ARBA" id="ARBA00022989"/>
    </source>
</evidence>
<accession>D8S7Q8</accession>
<dbReference type="OMA" id="TAWTIAI"/>
<keyword evidence="11 18" id="KW-1133">Transmembrane helix</keyword>
<evidence type="ECO:0000256" key="6">
    <source>
        <dbReference type="ARBA" id="ARBA00022660"/>
    </source>
</evidence>
<evidence type="ECO:0000256" key="13">
    <source>
        <dbReference type="ARBA" id="ARBA00023136"/>
    </source>
</evidence>
<dbReference type="AlphaFoldDB" id="D8S7Q8"/>
<organism evidence="21">
    <name type="scientific">Selaginella moellendorffii</name>
    <name type="common">Spikemoss</name>
    <dbReference type="NCBI Taxonomy" id="88036"/>
    <lineage>
        <taxon>Eukaryota</taxon>
        <taxon>Viridiplantae</taxon>
        <taxon>Streptophyta</taxon>
        <taxon>Embryophyta</taxon>
        <taxon>Tracheophyta</taxon>
        <taxon>Lycopodiopsida</taxon>
        <taxon>Selaginellales</taxon>
        <taxon>Selaginellaceae</taxon>
        <taxon>Selaginella</taxon>
    </lineage>
</organism>
<dbReference type="InterPro" id="IPR019329">
    <property type="entry name" value="NADH_UbQ_OxRdtase_ESSS_su"/>
</dbReference>
<keyword evidence="21" id="KW-1185">Reference proteome</keyword>
<evidence type="ECO:0000256" key="14">
    <source>
        <dbReference type="ARBA" id="ARBA00030753"/>
    </source>
</evidence>
<keyword evidence="13 18" id="KW-0472">Membrane</keyword>
<dbReference type="EMBL" id="GL377672">
    <property type="protein sequence ID" value="EFJ08627.1"/>
    <property type="molecule type" value="Genomic_DNA"/>
</dbReference>
<keyword evidence="5" id="KW-0813">Transport</keyword>
<evidence type="ECO:0000256" key="1">
    <source>
        <dbReference type="ARBA" id="ARBA00003195"/>
    </source>
</evidence>
<dbReference type="EMBL" id="GL377605">
    <property type="protein sequence ID" value="EFJ19794.1"/>
    <property type="molecule type" value="Genomic_DNA"/>
</dbReference>
<keyword evidence="12" id="KW-0496">Mitochondrion</keyword>
<name>D8S7Q8_SELML</name>
<keyword evidence="6" id="KW-0679">Respiratory chain</keyword>
<dbReference type="STRING" id="88036.D8S7Q8"/>
<dbReference type="KEGG" id="smo:SELMODRAFT_59756"/>
<feature type="compositionally biased region" description="Basic and acidic residues" evidence="17">
    <location>
        <begin position="1"/>
        <end position="10"/>
    </location>
</feature>
<evidence type="ECO:0000256" key="12">
    <source>
        <dbReference type="ARBA" id="ARBA00023128"/>
    </source>
</evidence>
<comment type="similarity">
    <text evidence="3">Belongs to the complex I NDUFB11 subunit family.</text>
</comment>
<gene>
    <name evidence="19" type="ORF">SELMODRAFT_49735</name>
    <name evidence="20" type="ORF">SELMODRAFT_59756</name>
</gene>
<evidence type="ECO:0000313" key="21">
    <source>
        <dbReference type="Proteomes" id="UP000001514"/>
    </source>
</evidence>
<proteinExistence type="inferred from homology"/>
<dbReference type="PANTHER" id="PTHR40637:SF1">
    <property type="entry name" value="ESSS SUBUNIT OF NADH:UBIQUINONE OXIDOREDUCTASE (COMPLEX I) PROTEIN"/>
    <property type="match status" value="1"/>
</dbReference>
<comment type="subunit">
    <text evidence="16">Complex I is composed of 45 different subunits. Interacts with BCAP31.</text>
</comment>
<reference evidence="20 21" key="1">
    <citation type="journal article" date="2011" name="Science">
        <title>The Selaginella genome identifies genetic changes associated with the evolution of vascular plants.</title>
        <authorList>
            <person name="Banks J.A."/>
            <person name="Nishiyama T."/>
            <person name="Hasebe M."/>
            <person name="Bowman J.L."/>
            <person name="Gribskov M."/>
            <person name="dePamphilis C."/>
            <person name="Albert V.A."/>
            <person name="Aono N."/>
            <person name="Aoyama T."/>
            <person name="Ambrose B.A."/>
            <person name="Ashton N.W."/>
            <person name="Axtell M.J."/>
            <person name="Barker E."/>
            <person name="Barker M.S."/>
            <person name="Bennetzen J.L."/>
            <person name="Bonawitz N.D."/>
            <person name="Chapple C."/>
            <person name="Cheng C."/>
            <person name="Correa L.G."/>
            <person name="Dacre M."/>
            <person name="DeBarry J."/>
            <person name="Dreyer I."/>
            <person name="Elias M."/>
            <person name="Engstrom E.M."/>
            <person name="Estelle M."/>
            <person name="Feng L."/>
            <person name="Finet C."/>
            <person name="Floyd S.K."/>
            <person name="Frommer W.B."/>
            <person name="Fujita T."/>
            <person name="Gramzow L."/>
            <person name="Gutensohn M."/>
            <person name="Harholt J."/>
            <person name="Hattori M."/>
            <person name="Heyl A."/>
            <person name="Hirai T."/>
            <person name="Hiwatashi Y."/>
            <person name="Ishikawa M."/>
            <person name="Iwata M."/>
            <person name="Karol K.G."/>
            <person name="Koehler B."/>
            <person name="Kolukisaoglu U."/>
            <person name="Kubo M."/>
            <person name="Kurata T."/>
            <person name="Lalonde S."/>
            <person name="Li K."/>
            <person name="Li Y."/>
            <person name="Litt A."/>
            <person name="Lyons E."/>
            <person name="Manning G."/>
            <person name="Maruyama T."/>
            <person name="Michael T.P."/>
            <person name="Mikami K."/>
            <person name="Miyazaki S."/>
            <person name="Morinaga S."/>
            <person name="Murata T."/>
            <person name="Mueller-Roeber B."/>
            <person name="Nelson D.R."/>
            <person name="Obara M."/>
            <person name="Oguri Y."/>
            <person name="Olmstead R.G."/>
            <person name="Onodera N."/>
            <person name="Petersen B.L."/>
            <person name="Pils B."/>
            <person name="Prigge M."/>
            <person name="Rensing S.A."/>
            <person name="Riano-Pachon D.M."/>
            <person name="Roberts A.W."/>
            <person name="Sato Y."/>
            <person name="Scheller H.V."/>
            <person name="Schulz B."/>
            <person name="Schulz C."/>
            <person name="Shakirov E.V."/>
            <person name="Shibagaki N."/>
            <person name="Shinohara N."/>
            <person name="Shippen D.E."/>
            <person name="Soerensen I."/>
            <person name="Sotooka R."/>
            <person name="Sugimoto N."/>
            <person name="Sugita M."/>
            <person name="Sumikawa N."/>
            <person name="Tanurdzic M."/>
            <person name="Theissen G."/>
            <person name="Ulvskov P."/>
            <person name="Wakazuki S."/>
            <person name="Weng J.K."/>
            <person name="Willats W.W."/>
            <person name="Wipf D."/>
            <person name="Wolf P.G."/>
            <person name="Yang L."/>
            <person name="Zimmer A.D."/>
            <person name="Zhu Q."/>
            <person name="Mitros T."/>
            <person name="Hellsten U."/>
            <person name="Loque D."/>
            <person name="Otillar R."/>
            <person name="Salamov A."/>
            <person name="Schmutz J."/>
            <person name="Shapiro H."/>
            <person name="Lindquist E."/>
            <person name="Lucas S."/>
            <person name="Rokhsar D."/>
            <person name="Grigoriev I.V."/>
        </authorList>
    </citation>
    <scope>NUCLEOTIDE SEQUENCE [LARGE SCALE GENOMIC DNA]</scope>
</reference>
<dbReference type="OrthoDB" id="2147978at2759"/>
<evidence type="ECO:0000256" key="17">
    <source>
        <dbReference type="SAM" id="MobiDB-lite"/>
    </source>
</evidence>
<evidence type="ECO:0000256" key="2">
    <source>
        <dbReference type="ARBA" id="ARBA00004434"/>
    </source>
</evidence>
<feature type="non-terminal residue" evidence="20">
    <location>
        <position position="72"/>
    </location>
</feature>
<feature type="non-terminal residue" evidence="20">
    <location>
        <position position="1"/>
    </location>
</feature>
<evidence type="ECO:0000313" key="19">
    <source>
        <dbReference type="EMBL" id="EFJ08627.1"/>
    </source>
</evidence>
<evidence type="ECO:0000256" key="4">
    <source>
        <dbReference type="ARBA" id="ARBA00018632"/>
    </source>
</evidence>
<dbReference type="PANTHER" id="PTHR40637">
    <property type="entry name" value="ESSS SUBUNIT OF NADH:UBIQUINONE OXIDOREDUCTASE (COMPLEX I) PROTEIN"/>
    <property type="match status" value="1"/>
</dbReference>
<feature type="region of interest" description="Disordered" evidence="17">
    <location>
        <begin position="1"/>
        <end position="23"/>
    </location>
</feature>
<dbReference type="Pfam" id="PF10183">
    <property type="entry name" value="ESSS"/>
    <property type="match status" value="1"/>
</dbReference>
<protein>
    <recommendedName>
        <fullName evidence="4">NADH dehydrogenase [ubiquinone] 1 beta subcomplex subunit 11, mitochondrial</fullName>
    </recommendedName>
    <alternativeName>
        <fullName evidence="15">Complex I-ESSS</fullName>
    </alternativeName>
    <alternativeName>
        <fullName evidence="14">NADH-ubiquinone oxidoreductase ESSS subunit</fullName>
    </alternativeName>
</protein>
<comment type="function">
    <text evidence="1">Accessory subunit of the mitochondrial membrane respiratory chain NADH dehydrogenase (Complex I), that is believed not to be involved in catalysis. Complex I functions in the transfer of electrons from NADH to the respiratory chain. The immediate electron acceptor for the enzyme is believed to be ubiquinone.</text>
</comment>
<evidence type="ECO:0000256" key="10">
    <source>
        <dbReference type="ARBA" id="ARBA00022982"/>
    </source>
</evidence>
<sequence>WWGPGDREPCGRLFNETPPPPGQRRKWEDWEFPYYTAWTIAIIMLTVGLSSKPDTRIDHWARRQAIIRMRKE</sequence>
<dbReference type="KEGG" id="smo:SELMODRAFT_49735"/>
<keyword evidence="10" id="KW-0249">Electron transport</keyword>
<dbReference type="InParanoid" id="D8S7Q8"/>
<evidence type="ECO:0000256" key="7">
    <source>
        <dbReference type="ARBA" id="ARBA00022692"/>
    </source>
</evidence>